<comment type="caution">
    <text evidence="13">The sequence shown here is derived from an EMBL/GenBank/DDBJ whole genome shotgun (WGS) entry which is preliminary data.</text>
</comment>
<dbReference type="Pfam" id="PF02868">
    <property type="entry name" value="Peptidase_M4_C"/>
    <property type="match status" value="1"/>
</dbReference>
<feature type="domain" description="Peptidase M4 C-terminal" evidence="10">
    <location>
        <begin position="355"/>
        <end position="521"/>
    </location>
</feature>
<evidence type="ECO:0000259" key="9">
    <source>
        <dbReference type="Pfam" id="PF01447"/>
    </source>
</evidence>
<feature type="domain" description="Peptidase M4" evidence="9">
    <location>
        <begin position="242"/>
        <end position="352"/>
    </location>
</feature>
<keyword evidence="4 8" id="KW-0732">Signal</keyword>
<evidence type="ECO:0000259" key="10">
    <source>
        <dbReference type="Pfam" id="PF02868"/>
    </source>
</evidence>
<protein>
    <submittedName>
        <fullName evidence="13">M4 family metallopeptidase</fullName>
    </submittedName>
</protein>
<evidence type="ECO:0000256" key="6">
    <source>
        <dbReference type="ARBA" id="ARBA00022833"/>
    </source>
</evidence>
<feature type="domain" description="FTP" evidence="12">
    <location>
        <begin position="102"/>
        <end position="150"/>
    </location>
</feature>
<dbReference type="Gene3D" id="3.10.170.10">
    <property type="match status" value="1"/>
</dbReference>
<evidence type="ECO:0000256" key="2">
    <source>
        <dbReference type="ARBA" id="ARBA00022670"/>
    </source>
</evidence>
<sequence>MSSMISKWVKRRLIATLASGLALTSSAIAAASGHTPADVAQALSALRSVEVVQATADGIPMFLRGDLGQVPRLSGSTLAATEATLRPALVPALAALRLRPASLKLHRANIDPMGNWHLRYQQVHRGIEVVGGDLVVHVDGKGRIFAINGTARGDIAASLGSKDVGESAVHPTVMADARFAGMATTPPRKVYFLSPESTLHMAYETVVTGSRGQDPVRDKVYIDADSGKILAVHPQIHFAENRKVYSANNGTSLPGTLKRSEGQAATSDVDVNAAYDGTGATYEAYKSFWNRDSYDNAGAALISSVHYSTNYCNAFWNGTQMVYGDGNSSQGCAPLARAQDVTAHELTHAVTEKESGLVYSGESGGLNEAMSDIFGAFTEAYVDGGKTGTLTVSSDTWKVGEDILPPALRYMNDPAADGVSKDFWVSGVGNVDVHYSSGIANLAFYLLSQGGKHPRGKSNITVTGLGMSKAIRIFYEANVNILTSNANFLAAGNATVQAAVNLGYTVAEQTSVANAWQAVGVPVPNPGGGGGGGGDTVLTNGTPVSGLSGASGSQTFFKIDVPAGQSTLTITISGGTGDVDLYTKLGARPTLSTYDCRPYQSGNAETCTVTSPAAGTYYVMLNGYSAYSGVTLTATYSGTGGGGDPLLTNGQAITISGASGSAQYWRINTPAGKTLTITISGGTGDADLYTRQGSRPTTSTYLCRPYLSGNNETCTVTSTTAGDYYIMVRGYSAFSGVSLKASY</sequence>
<dbReference type="Proteomes" id="UP001371218">
    <property type="component" value="Unassembled WGS sequence"/>
</dbReference>
<evidence type="ECO:0000256" key="1">
    <source>
        <dbReference type="ARBA" id="ARBA00009388"/>
    </source>
</evidence>
<dbReference type="Gene3D" id="3.10.450.490">
    <property type="match status" value="1"/>
</dbReference>
<keyword evidence="14" id="KW-1185">Reference proteome</keyword>
<dbReference type="InterPro" id="IPR001570">
    <property type="entry name" value="Peptidase_M4_C_domain"/>
</dbReference>
<dbReference type="CDD" id="cd09597">
    <property type="entry name" value="M4_TLP"/>
    <property type="match status" value="1"/>
</dbReference>
<dbReference type="Gene3D" id="2.60.120.380">
    <property type="match status" value="2"/>
</dbReference>
<feature type="signal peptide" evidence="8">
    <location>
        <begin position="1"/>
        <end position="30"/>
    </location>
</feature>
<evidence type="ECO:0000313" key="13">
    <source>
        <dbReference type="EMBL" id="MEK8031449.1"/>
    </source>
</evidence>
<dbReference type="InterPro" id="IPR013856">
    <property type="entry name" value="Peptidase_M4_domain"/>
</dbReference>
<proteinExistence type="inferred from homology"/>
<dbReference type="SUPFAM" id="SSF89260">
    <property type="entry name" value="Collagen-binding domain"/>
    <property type="match status" value="2"/>
</dbReference>
<dbReference type="RefSeq" id="WP_341425827.1">
    <property type="nucleotide sequence ID" value="NZ_JBBUTG010000005.1"/>
</dbReference>
<evidence type="ECO:0000256" key="5">
    <source>
        <dbReference type="ARBA" id="ARBA00022801"/>
    </source>
</evidence>
<keyword evidence="5" id="KW-0378">Hydrolase</keyword>
<dbReference type="PRINTS" id="PR00730">
    <property type="entry name" value="THERMOLYSIN"/>
</dbReference>
<keyword evidence="6" id="KW-0862">Zinc</keyword>
<dbReference type="Pfam" id="PF04151">
    <property type="entry name" value="PPC"/>
    <property type="match status" value="2"/>
</dbReference>
<dbReference type="InterPro" id="IPR023612">
    <property type="entry name" value="Peptidase_M4"/>
</dbReference>
<dbReference type="SUPFAM" id="SSF55486">
    <property type="entry name" value="Metalloproteases ('zincins'), catalytic domain"/>
    <property type="match status" value="1"/>
</dbReference>
<keyword evidence="3" id="KW-0479">Metal-binding</keyword>
<evidence type="ECO:0000256" key="3">
    <source>
        <dbReference type="ARBA" id="ARBA00022723"/>
    </source>
</evidence>
<dbReference type="Gene3D" id="1.10.390.10">
    <property type="entry name" value="Neutral Protease Domain 2"/>
    <property type="match status" value="1"/>
</dbReference>
<gene>
    <name evidence="13" type="ORF">AACH06_11525</name>
</gene>
<dbReference type="InterPro" id="IPR011096">
    <property type="entry name" value="FTP_domain"/>
</dbReference>
<dbReference type="PANTHER" id="PTHR33794:SF1">
    <property type="entry name" value="BACILLOLYSIN"/>
    <property type="match status" value="1"/>
</dbReference>
<dbReference type="InterPro" id="IPR050728">
    <property type="entry name" value="Zinc_Metalloprotease_M4"/>
</dbReference>
<accession>A0ABU9BNA4</accession>
<feature type="chain" id="PRO_5047260590" evidence="8">
    <location>
        <begin position="31"/>
        <end position="743"/>
    </location>
</feature>
<evidence type="ECO:0000256" key="7">
    <source>
        <dbReference type="ARBA" id="ARBA00023049"/>
    </source>
</evidence>
<dbReference type="Pfam" id="PF01447">
    <property type="entry name" value="Peptidase_M4"/>
    <property type="match status" value="1"/>
</dbReference>
<feature type="domain" description="Peptidase C-terminal archaeal/bacterial" evidence="11">
    <location>
        <begin position="556"/>
        <end position="622"/>
    </location>
</feature>
<dbReference type="InterPro" id="IPR007280">
    <property type="entry name" value="Peptidase_C_arc/bac"/>
</dbReference>
<evidence type="ECO:0000256" key="8">
    <source>
        <dbReference type="SAM" id="SignalP"/>
    </source>
</evidence>
<reference evidence="13 14" key="1">
    <citation type="submission" date="2024-04" db="EMBL/GenBank/DDBJ databases">
        <title>Novel species of the genus Ideonella isolated from streams.</title>
        <authorList>
            <person name="Lu H."/>
        </authorList>
    </citation>
    <scope>NUCLEOTIDE SEQUENCE [LARGE SCALE GENOMIC DNA]</scope>
    <source>
        <strain evidence="13 14">DXS29W</strain>
    </source>
</reference>
<keyword evidence="7" id="KW-0482">Metalloprotease</keyword>
<dbReference type="EMBL" id="JBBUTG010000005">
    <property type="protein sequence ID" value="MEK8031449.1"/>
    <property type="molecule type" value="Genomic_DNA"/>
</dbReference>
<evidence type="ECO:0000259" key="11">
    <source>
        <dbReference type="Pfam" id="PF04151"/>
    </source>
</evidence>
<evidence type="ECO:0000256" key="4">
    <source>
        <dbReference type="ARBA" id="ARBA00022729"/>
    </source>
</evidence>
<comment type="similarity">
    <text evidence="1">Belongs to the peptidase M4 family.</text>
</comment>
<feature type="domain" description="Peptidase C-terminal archaeal/bacterial" evidence="11">
    <location>
        <begin position="663"/>
        <end position="730"/>
    </location>
</feature>
<keyword evidence="2" id="KW-0645">Protease</keyword>
<dbReference type="InterPro" id="IPR027268">
    <property type="entry name" value="Peptidase_M4/M1_CTD_sf"/>
</dbReference>
<evidence type="ECO:0000259" key="12">
    <source>
        <dbReference type="Pfam" id="PF07504"/>
    </source>
</evidence>
<dbReference type="PANTHER" id="PTHR33794">
    <property type="entry name" value="BACILLOLYSIN"/>
    <property type="match status" value="1"/>
</dbReference>
<organism evidence="13 14">
    <name type="scientific">Ideonella lacteola</name>
    <dbReference type="NCBI Taxonomy" id="2984193"/>
    <lineage>
        <taxon>Bacteria</taxon>
        <taxon>Pseudomonadati</taxon>
        <taxon>Pseudomonadota</taxon>
        <taxon>Betaproteobacteria</taxon>
        <taxon>Burkholderiales</taxon>
        <taxon>Sphaerotilaceae</taxon>
        <taxon>Ideonella</taxon>
    </lineage>
</organism>
<name>A0ABU9BNA4_9BURK</name>
<dbReference type="Pfam" id="PF07504">
    <property type="entry name" value="FTP"/>
    <property type="match status" value="1"/>
</dbReference>
<evidence type="ECO:0000313" key="14">
    <source>
        <dbReference type="Proteomes" id="UP001371218"/>
    </source>
</evidence>